<evidence type="ECO:0000313" key="3">
    <source>
        <dbReference type="Proteomes" id="UP000800097"/>
    </source>
</evidence>
<organism evidence="2 3">
    <name type="scientific">Westerdykella ornata</name>
    <dbReference type="NCBI Taxonomy" id="318751"/>
    <lineage>
        <taxon>Eukaryota</taxon>
        <taxon>Fungi</taxon>
        <taxon>Dikarya</taxon>
        <taxon>Ascomycota</taxon>
        <taxon>Pezizomycotina</taxon>
        <taxon>Dothideomycetes</taxon>
        <taxon>Pleosporomycetidae</taxon>
        <taxon>Pleosporales</taxon>
        <taxon>Sporormiaceae</taxon>
        <taxon>Westerdykella</taxon>
    </lineage>
</organism>
<dbReference type="RefSeq" id="XP_033652824.1">
    <property type="nucleotide sequence ID" value="XM_033798645.1"/>
</dbReference>
<keyword evidence="1" id="KW-0732">Signal</keyword>
<evidence type="ECO:0000313" key="2">
    <source>
        <dbReference type="EMBL" id="KAF2275285.1"/>
    </source>
</evidence>
<feature type="chain" id="PRO_5025375727" evidence="1">
    <location>
        <begin position="19"/>
        <end position="273"/>
    </location>
</feature>
<dbReference type="OrthoDB" id="4132046at2759"/>
<accession>A0A6A6JG93</accession>
<sequence>MQYSTVILAALAASGSLGAPLDSRQVEAGSQTNGIRITLEDQSVELGRQFTINGDGNAEVRVAVGEPEKFAAINVSLGDNISNKELRCQARGLDDQPIVGKRGPDDKPNIDVNFSDAGKGPWTFLTGKQVVKEVVCSPEFKKITPEKLAEGQQVLVHFRKEKGDNQPFTIPVNPAAEKSTPSNTNEQYKTVEIEVGKFTDPQSIRCQVFSDRRLTRLVRGQRGENIDTSFADGDKGEWDFLVHRNGQWVSGQSKVRGVFCSRQIQQKNAAGNA</sequence>
<name>A0A6A6JG93_WESOR</name>
<gene>
    <name evidence="2" type="ORF">EI97DRAFT_434501</name>
</gene>
<dbReference type="AlphaFoldDB" id="A0A6A6JG93"/>
<dbReference type="EMBL" id="ML986498">
    <property type="protein sequence ID" value="KAF2275285.1"/>
    <property type="molecule type" value="Genomic_DNA"/>
</dbReference>
<keyword evidence="3" id="KW-1185">Reference proteome</keyword>
<reference evidence="2" key="1">
    <citation type="journal article" date="2020" name="Stud. Mycol.">
        <title>101 Dothideomycetes genomes: a test case for predicting lifestyles and emergence of pathogens.</title>
        <authorList>
            <person name="Haridas S."/>
            <person name="Albert R."/>
            <person name="Binder M."/>
            <person name="Bloem J."/>
            <person name="Labutti K."/>
            <person name="Salamov A."/>
            <person name="Andreopoulos B."/>
            <person name="Baker S."/>
            <person name="Barry K."/>
            <person name="Bills G."/>
            <person name="Bluhm B."/>
            <person name="Cannon C."/>
            <person name="Castanera R."/>
            <person name="Culley D."/>
            <person name="Daum C."/>
            <person name="Ezra D."/>
            <person name="Gonzalez J."/>
            <person name="Henrissat B."/>
            <person name="Kuo A."/>
            <person name="Liang C."/>
            <person name="Lipzen A."/>
            <person name="Lutzoni F."/>
            <person name="Magnuson J."/>
            <person name="Mondo S."/>
            <person name="Nolan M."/>
            <person name="Ohm R."/>
            <person name="Pangilinan J."/>
            <person name="Park H.-J."/>
            <person name="Ramirez L."/>
            <person name="Alfaro M."/>
            <person name="Sun H."/>
            <person name="Tritt A."/>
            <person name="Yoshinaga Y."/>
            <person name="Zwiers L.-H."/>
            <person name="Turgeon B."/>
            <person name="Goodwin S."/>
            <person name="Spatafora J."/>
            <person name="Crous P."/>
            <person name="Grigoriev I."/>
        </authorList>
    </citation>
    <scope>NUCLEOTIDE SEQUENCE</scope>
    <source>
        <strain evidence="2">CBS 379.55</strain>
    </source>
</reference>
<protein>
    <submittedName>
        <fullName evidence="2">Uncharacterized protein</fullName>
    </submittedName>
</protein>
<dbReference type="GeneID" id="54551820"/>
<dbReference type="Proteomes" id="UP000800097">
    <property type="component" value="Unassembled WGS sequence"/>
</dbReference>
<evidence type="ECO:0000256" key="1">
    <source>
        <dbReference type="SAM" id="SignalP"/>
    </source>
</evidence>
<feature type="signal peptide" evidence="1">
    <location>
        <begin position="1"/>
        <end position="18"/>
    </location>
</feature>
<proteinExistence type="predicted"/>